<name>A0A0M9GB79_LEPPY</name>
<evidence type="ECO:0000313" key="3">
    <source>
        <dbReference type="Proteomes" id="UP000037923"/>
    </source>
</evidence>
<feature type="transmembrane region" description="Helical" evidence="1">
    <location>
        <begin position="34"/>
        <end position="57"/>
    </location>
</feature>
<feature type="transmembrane region" description="Helical" evidence="1">
    <location>
        <begin position="63"/>
        <end position="85"/>
    </location>
</feature>
<keyword evidence="1" id="KW-1133">Transmembrane helix</keyword>
<feature type="transmembrane region" description="Helical" evidence="1">
    <location>
        <begin position="97"/>
        <end position="114"/>
    </location>
</feature>
<dbReference type="VEuPathDB" id="TriTrypDB:LpyrH10_01_6860"/>
<evidence type="ECO:0000256" key="1">
    <source>
        <dbReference type="SAM" id="Phobius"/>
    </source>
</evidence>
<reference evidence="2 3" key="1">
    <citation type="submission" date="2015-07" db="EMBL/GenBank/DDBJ databases">
        <title>High-quality genome of monoxenous trypanosomatid Leptomonas pyrrhocoris.</title>
        <authorList>
            <person name="Flegontov P."/>
            <person name="Butenko A."/>
            <person name="Firsov S."/>
            <person name="Vlcek C."/>
            <person name="Logacheva M.D."/>
            <person name="Field M."/>
            <person name="Filatov D."/>
            <person name="Flegontova O."/>
            <person name="Gerasimov E."/>
            <person name="Jackson A.P."/>
            <person name="Kelly S."/>
            <person name="Opperdoes F."/>
            <person name="O'Reilly A."/>
            <person name="Votypka J."/>
            <person name="Yurchenko V."/>
            <person name="Lukes J."/>
        </authorList>
    </citation>
    <scope>NUCLEOTIDE SEQUENCE [LARGE SCALE GENOMIC DNA]</scope>
    <source>
        <strain evidence="2">H10</strain>
    </source>
</reference>
<sequence length="143" mass="17068">MDVLFYYYFSHVRPFCCCFCIRRIRDTKHFANQFVMLFLLPQLLQLMFFFSFLLLALLGLYTFFFFFYVIISPFCFLFFFLHISVFTWRPSQSSNLCDNYPTFFFFLSVFFLSFDNTSSAFSPSDRGSCAHVHVSLVVATVMR</sequence>
<dbReference type="AlphaFoldDB" id="A0A0M9GB79"/>
<keyword evidence="3" id="KW-1185">Reference proteome</keyword>
<dbReference type="RefSeq" id="XP_015664985.1">
    <property type="nucleotide sequence ID" value="XM_015796977.1"/>
</dbReference>
<comment type="caution">
    <text evidence="2">The sequence shown here is derived from an EMBL/GenBank/DDBJ whole genome shotgun (WGS) entry which is preliminary data.</text>
</comment>
<accession>A0A0M9GB79</accession>
<dbReference type="GeneID" id="26900983"/>
<evidence type="ECO:0000313" key="2">
    <source>
        <dbReference type="EMBL" id="KPA86546.1"/>
    </source>
</evidence>
<keyword evidence="1" id="KW-0812">Transmembrane</keyword>
<organism evidence="2 3">
    <name type="scientific">Leptomonas pyrrhocoris</name>
    <name type="common">Firebug parasite</name>
    <dbReference type="NCBI Taxonomy" id="157538"/>
    <lineage>
        <taxon>Eukaryota</taxon>
        <taxon>Discoba</taxon>
        <taxon>Euglenozoa</taxon>
        <taxon>Kinetoplastea</taxon>
        <taxon>Metakinetoplastina</taxon>
        <taxon>Trypanosomatida</taxon>
        <taxon>Trypanosomatidae</taxon>
        <taxon>Leishmaniinae</taxon>
        <taxon>Leptomonas</taxon>
    </lineage>
</organism>
<protein>
    <submittedName>
        <fullName evidence="2">Uncharacterized protein</fullName>
    </submittedName>
</protein>
<gene>
    <name evidence="2" type="ORF">ABB37_00686</name>
</gene>
<dbReference type="Proteomes" id="UP000037923">
    <property type="component" value="Unassembled WGS sequence"/>
</dbReference>
<proteinExistence type="predicted"/>
<dbReference type="EMBL" id="LGTL01000001">
    <property type="protein sequence ID" value="KPA86546.1"/>
    <property type="molecule type" value="Genomic_DNA"/>
</dbReference>
<keyword evidence="1" id="KW-0472">Membrane</keyword>